<dbReference type="Proteomes" id="UP000532121">
    <property type="component" value="Unassembled WGS sequence"/>
</dbReference>
<gene>
    <name evidence="9" type="ORF">HHO37_04630</name>
</gene>
<dbReference type="EMBL" id="JABASA010000007">
    <property type="protein sequence ID" value="NMD48975.1"/>
    <property type="molecule type" value="Genomic_DNA"/>
</dbReference>
<feature type="transmembrane region" description="Helical" evidence="7">
    <location>
        <begin position="119"/>
        <end position="139"/>
    </location>
</feature>
<evidence type="ECO:0000256" key="5">
    <source>
        <dbReference type="ARBA" id="ARBA00022989"/>
    </source>
</evidence>
<dbReference type="PANTHER" id="PTHR43731">
    <property type="entry name" value="RHOMBOID PROTEASE"/>
    <property type="match status" value="1"/>
</dbReference>
<dbReference type="GO" id="GO:0006508">
    <property type="term" value="P:proteolysis"/>
    <property type="evidence" value="ECO:0007669"/>
    <property type="project" value="UniProtKB-KW"/>
</dbReference>
<feature type="transmembrane region" description="Helical" evidence="7">
    <location>
        <begin position="56"/>
        <end position="83"/>
    </location>
</feature>
<dbReference type="InterPro" id="IPR022764">
    <property type="entry name" value="Peptidase_S54_rhomboid_dom"/>
</dbReference>
<dbReference type="GO" id="GO:0016020">
    <property type="term" value="C:membrane"/>
    <property type="evidence" value="ECO:0007669"/>
    <property type="project" value="UniProtKB-SubCell"/>
</dbReference>
<evidence type="ECO:0000313" key="10">
    <source>
        <dbReference type="Proteomes" id="UP000532121"/>
    </source>
</evidence>
<feature type="transmembrane region" description="Helical" evidence="7">
    <location>
        <begin position="203"/>
        <end position="221"/>
    </location>
</feature>
<reference evidence="9 10" key="1">
    <citation type="submission" date="2020-04" db="EMBL/GenBank/DDBJ databases">
        <title>MicrobeNet Type strains.</title>
        <authorList>
            <person name="Nicholson A.C."/>
        </authorList>
    </citation>
    <scope>NUCLEOTIDE SEQUENCE [LARGE SCALE GENOMIC DNA]</scope>
    <source>
        <strain evidence="9 10">DSM 22768</strain>
    </source>
</reference>
<keyword evidence="4" id="KW-0378">Hydrolase</keyword>
<evidence type="ECO:0000313" key="9">
    <source>
        <dbReference type="EMBL" id="NMD48975.1"/>
    </source>
</evidence>
<dbReference type="RefSeq" id="WP_193523357.1">
    <property type="nucleotide sequence ID" value="NZ_JABASA010000007.1"/>
</dbReference>
<organism evidence="9 10">
    <name type="scientific">Streptococcus ratti</name>
    <dbReference type="NCBI Taxonomy" id="1341"/>
    <lineage>
        <taxon>Bacteria</taxon>
        <taxon>Bacillati</taxon>
        <taxon>Bacillota</taxon>
        <taxon>Bacilli</taxon>
        <taxon>Lactobacillales</taxon>
        <taxon>Streptococcaceae</taxon>
        <taxon>Streptococcus</taxon>
    </lineage>
</organism>
<dbReference type="InterPro" id="IPR050925">
    <property type="entry name" value="Rhomboid_protease_S54"/>
</dbReference>
<keyword evidence="3 7" id="KW-0812">Transmembrane</keyword>
<feature type="transmembrane region" description="Helical" evidence="7">
    <location>
        <begin position="160"/>
        <end position="183"/>
    </location>
</feature>
<proteinExistence type="inferred from homology"/>
<sequence>METFKKYPATSFLLVLTTLVFLAMQVFYFGRATETLAVFNFGGMYGDLVVQMPNQLWRLITPIFVHIGWEHFLFNGLTLYFVGQLVESIWGPGKFLLLYLLSGVMGNIFTLFFTPSVVAAGASTSLFGLFGAIAVLGYFGHNPFLKQLGRNYQALIAINLIFNLFMPSVSIAGHLGGIVGGLVSAVMLPSQTEKNVFRPSQRLLAFLLYLGLALGLLYLGFHR</sequence>
<evidence type="ECO:0000256" key="7">
    <source>
        <dbReference type="SAM" id="Phobius"/>
    </source>
</evidence>
<feature type="transmembrane region" description="Helical" evidence="7">
    <location>
        <begin position="95"/>
        <end position="113"/>
    </location>
</feature>
<comment type="similarity">
    <text evidence="2">Belongs to the peptidase S54 family.</text>
</comment>
<evidence type="ECO:0000256" key="6">
    <source>
        <dbReference type="ARBA" id="ARBA00023136"/>
    </source>
</evidence>
<keyword evidence="9" id="KW-0645">Protease</keyword>
<dbReference type="PANTHER" id="PTHR43731:SF14">
    <property type="entry name" value="PRESENILIN-ASSOCIATED RHOMBOID-LIKE PROTEIN, MITOCHONDRIAL"/>
    <property type="match status" value="1"/>
</dbReference>
<accession>A0A7X9LCY7</accession>
<evidence type="ECO:0000256" key="3">
    <source>
        <dbReference type="ARBA" id="ARBA00022692"/>
    </source>
</evidence>
<evidence type="ECO:0000256" key="1">
    <source>
        <dbReference type="ARBA" id="ARBA00004141"/>
    </source>
</evidence>
<evidence type="ECO:0000256" key="2">
    <source>
        <dbReference type="ARBA" id="ARBA00009045"/>
    </source>
</evidence>
<dbReference type="GO" id="GO:0004252">
    <property type="term" value="F:serine-type endopeptidase activity"/>
    <property type="evidence" value="ECO:0007669"/>
    <property type="project" value="InterPro"/>
</dbReference>
<comment type="caution">
    <text evidence="9">The sequence shown here is derived from an EMBL/GenBank/DDBJ whole genome shotgun (WGS) entry which is preliminary data.</text>
</comment>
<dbReference type="InterPro" id="IPR035952">
    <property type="entry name" value="Rhomboid-like_sf"/>
</dbReference>
<keyword evidence="6 7" id="KW-0472">Membrane</keyword>
<keyword evidence="5 7" id="KW-1133">Transmembrane helix</keyword>
<evidence type="ECO:0000259" key="8">
    <source>
        <dbReference type="Pfam" id="PF01694"/>
    </source>
</evidence>
<comment type="subcellular location">
    <subcellularLocation>
        <location evidence="1">Membrane</location>
        <topology evidence="1">Multi-pass membrane protein</topology>
    </subcellularLocation>
</comment>
<dbReference type="Pfam" id="PF01694">
    <property type="entry name" value="Rhomboid"/>
    <property type="match status" value="1"/>
</dbReference>
<protein>
    <submittedName>
        <fullName evidence="9">Rhomboid family intramembrane serine protease</fullName>
    </submittedName>
</protein>
<dbReference type="AlphaFoldDB" id="A0A7X9LCY7"/>
<feature type="domain" description="Peptidase S54 rhomboid" evidence="8">
    <location>
        <begin position="54"/>
        <end position="188"/>
    </location>
</feature>
<name>A0A7X9LCY7_STRRT</name>
<dbReference type="Gene3D" id="1.20.1540.10">
    <property type="entry name" value="Rhomboid-like"/>
    <property type="match status" value="1"/>
</dbReference>
<evidence type="ECO:0000256" key="4">
    <source>
        <dbReference type="ARBA" id="ARBA00022801"/>
    </source>
</evidence>
<dbReference type="SUPFAM" id="SSF144091">
    <property type="entry name" value="Rhomboid-like"/>
    <property type="match status" value="1"/>
</dbReference>